<comment type="caution">
    <text evidence="1">The sequence shown here is derived from an EMBL/GenBank/DDBJ whole genome shotgun (WGS) entry which is preliminary data.</text>
</comment>
<sequence>MRAAVRQHGFSFVEVMVAVVLLAVCVVPMAEAVRNGLSASTAALDKAEELRCMKNSMETVLAESYPALWSAAVKDGGVSYVLPEDAACQRVVRSLTLVLCEQCAPIPVPLAPGVAQDRRESAMVSVSLTSDKGYSFTALVAR</sequence>
<dbReference type="NCBIfam" id="TIGR02532">
    <property type="entry name" value="IV_pilin_GFxxxE"/>
    <property type="match status" value="1"/>
</dbReference>
<proteinExistence type="predicted"/>
<protein>
    <submittedName>
        <fullName evidence="1">Prepilin-type N-terminal cleavage/methylation domain-containing protein</fullName>
    </submittedName>
</protein>
<reference evidence="2" key="1">
    <citation type="journal article" date="2019" name="Int. J. Syst. Evol. Microbiol.">
        <title>The Global Catalogue of Microorganisms (GCM) 10K type strain sequencing project: providing services to taxonomists for standard genome sequencing and annotation.</title>
        <authorList>
            <consortium name="The Broad Institute Genomics Platform"/>
            <consortium name="The Broad Institute Genome Sequencing Center for Infectious Disease"/>
            <person name="Wu L."/>
            <person name="Ma J."/>
        </authorList>
    </citation>
    <scope>NUCLEOTIDE SEQUENCE [LARGE SCALE GENOMIC DNA]</scope>
    <source>
        <strain evidence="2">CCUG 43111</strain>
    </source>
</reference>
<organism evidence="1 2">
    <name type="scientific">Massilia suwonensis</name>
    <dbReference type="NCBI Taxonomy" id="648895"/>
    <lineage>
        <taxon>Bacteria</taxon>
        <taxon>Pseudomonadati</taxon>
        <taxon>Pseudomonadota</taxon>
        <taxon>Betaproteobacteria</taxon>
        <taxon>Burkholderiales</taxon>
        <taxon>Oxalobacteraceae</taxon>
        <taxon>Telluria group</taxon>
        <taxon>Massilia</taxon>
    </lineage>
</organism>
<accession>A0ABW0MHY1</accession>
<gene>
    <name evidence="1" type="ORF">ACFPQ5_04545</name>
</gene>
<dbReference type="RefSeq" id="WP_379752087.1">
    <property type="nucleotide sequence ID" value="NZ_JBHSMR010000008.1"/>
</dbReference>
<name>A0ABW0MHY1_9BURK</name>
<dbReference type="EMBL" id="JBHSMR010000008">
    <property type="protein sequence ID" value="MFC5477444.1"/>
    <property type="molecule type" value="Genomic_DNA"/>
</dbReference>
<dbReference type="Pfam" id="PF07963">
    <property type="entry name" value="N_methyl"/>
    <property type="match status" value="1"/>
</dbReference>
<evidence type="ECO:0000313" key="2">
    <source>
        <dbReference type="Proteomes" id="UP001596101"/>
    </source>
</evidence>
<keyword evidence="2" id="KW-1185">Reference proteome</keyword>
<dbReference type="Proteomes" id="UP001596101">
    <property type="component" value="Unassembled WGS sequence"/>
</dbReference>
<evidence type="ECO:0000313" key="1">
    <source>
        <dbReference type="EMBL" id="MFC5477444.1"/>
    </source>
</evidence>
<dbReference type="InterPro" id="IPR012902">
    <property type="entry name" value="N_methyl_site"/>
</dbReference>